<dbReference type="InterPro" id="IPR003439">
    <property type="entry name" value="ABC_transporter-like_ATP-bd"/>
</dbReference>
<dbReference type="PROSITE" id="PS00211">
    <property type="entry name" value="ABC_TRANSPORTER_1"/>
    <property type="match status" value="1"/>
</dbReference>
<evidence type="ECO:0000256" key="6">
    <source>
        <dbReference type="SAM" id="MobiDB-lite"/>
    </source>
</evidence>
<accession>A0A0F7W9T5</accession>
<dbReference type="GO" id="GO:0046677">
    <property type="term" value="P:response to antibiotic"/>
    <property type="evidence" value="ECO:0007669"/>
    <property type="project" value="UniProtKB-KW"/>
</dbReference>
<keyword evidence="4 8" id="KW-0067">ATP-binding</keyword>
<dbReference type="SUPFAM" id="SSF52540">
    <property type="entry name" value="P-loop containing nucleoside triphosphate hydrolases"/>
    <property type="match status" value="1"/>
</dbReference>
<dbReference type="EMBL" id="LN831790">
    <property type="protein sequence ID" value="CQR66061.1"/>
    <property type="molecule type" value="Genomic_DNA"/>
</dbReference>
<protein>
    <submittedName>
        <fullName evidence="8">Uncharacterized ABC transporter ATP-binding protein YfiL</fullName>
    </submittedName>
</protein>
<evidence type="ECO:0000259" key="7">
    <source>
        <dbReference type="PROSITE" id="PS50893"/>
    </source>
</evidence>
<keyword evidence="5" id="KW-0046">Antibiotic resistance</keyword>
<evidence type="ECO:0000256" key="3">
    <source>
        <dbReference type="ARBA" id="ARBA00022741"/>
    </source>
</evidence>
<dbReference type="Gene3D" id="3.40.50.300">
    <property type="entry name" value="P-loop containing nucleotide triphosphate hydrolases"/>
    <property type="match status" value="1"/>
</dbReference>
<keyword evidence="3" id="KW-0547">Nucleotide-binding</keyword>
<dbReference type="InterPro" id="IPR027417">
    <property type="entry name" value="P-loop_NTPase"/>
</dbReference>
<dbReference type="PROSITE" id="PS50893">
    <property type="entry name" value="ABC_TRANSPORTER_2"/>
    <property type="match status" value="1"/>
</dbReference>
<dbReference type="KEGG" id="sle:sle_66070"/>
<dbReference type="CDD" id="cd03230">
    <property type="entry name" value="ABC_DR_subfamily_A"/>
    <property type="match status" value="1"/>
</dbReference>
<dbReference type="InterPro" id="IPR003593">
    <property type="entry name" value="AAA+_ATPase"/>
</dbReference>
<evidence type="ECO:0000256" key="5">
    <source>
        <dbReference type="ARBA" id="ARBA00023251"/>
    </source>
</evidence>
<dbReference type="Proteomes" id="UP000035016">
    <property type="component" value="Chromosome Chromosome"/>
</dbReference>
<feature type="domain" description="ABC transporter" evidence="7">
    <location>
        <begin position="1"/>
        <end position="226"/>
    </location>
</feature>
<dbReference type="GO" id="GO:0005886">
    <property type="term" value="C:plasma membrane"/>
    <property type="evidence" value="ECO:0007669"/>
    <property type="project" value="UniProtKB-SubCell"/>
</dbReference>
<dbReference type="GO" id="GO:0016887">
    <property type="term" value="F:ATP hydrolysis activity"/>
    <property type="evidence" value="ECO:0007669"/>
    <property type="project" value="InterPro"/>
</dbReference>
<dbReference type="InterPro" id="IPR050763">
    <property type="entry name" value="ABC_transporter_ATP-binding"/>
</dbReference>
<name>A0A0F7W9T5_STRLW</name>
<dbReference type="RefSeq" id="WP_049976879.1">
    <property type="nucleotide sequence ID" value="NZ_AZSD01000433.1"/>
</dbReference>
<reference evidence="8 9" key="1">
    <citation type="submission" date="2015-02" db="EMBL/GenBank/DDBJ databases">
        <authorList>
            <person name="Gomez-Escribano P.J."/>
        </authorList>
    </citation>
    <scope>NUCLEOTIDE SEQUENCE [LARGE SCALE GENOMIC DNA]</scope>
    <source>
        <strain evidence="9">C34 (DSM 42122 / NRRL B-24963)</strain>
    </source>
</reference>
<evidence type="ECO:0000313" key="8">
    <source>
        <dbReference type="EMBL" id="CQR66061.1"/>
    </source>
</evidence>
<evidence type="ECO:0000256" key="2">
    <source>
        <dbReference type="ARBA" id="ARBA00022448"/>
    </source>
</evidence>
<comment type="subcellular location">
    <subcellularLocation>
        <location evidence="1">Cell membrane</location>
        <topology evidence="1">Peripheral membrane protein</topology>
    </subcellularLocation>
</comment>
<evidence type="ECO:0000256" key="4">
    <source>
        <dbReference type="ARBA" id="ARBA00022840"/>
    </source>
</evidence>
<sequence length="310" mass="34329">MRAVDLRCSYAEFEAVRGVSLDVFPGELYALLGTNGAGKTTVLETLEGHRRPSSGQVEVLGRDPAGDRHLIRRQVGMMLQESGFAGELTALETIRMWAGLSTVPSDPRRALEAVDLTHRSQVRVQNLSGGERRRLDFALATLNAPRVLFLDEPTTGLDPESRVRMWELIDESVRTGTTVLLTTHYLEEAEALADRIAIMHEGRIVVSGDKQGLLSREPSVISFRTDTAGEARPPDLPDVLEPPVRRPGGRVEIRSFQPQRDLSSLLQWSYDQGTELEGLEVRRASLEHLFKAVVRGERTDGTAAPKETSR</sequence>
<feature type="region of interest" description="Disordered" evidence="6">
    <location>
        <begin position="227"/>
        <end position="249"/>
    </location>
</feature>
<keyword evidence="2" id="KW-0813">Transport</keyword>
<dbReference type="SMART" id="SM00382">
    <property type="entry name" value="AAA"/>
    <property type="match status" value="1"/>
</dbReference>
<dbReference type="GO" id="GO:0005524">
    <property type="term" value="F:ATP binding"/>
    <property type="evidence" value="ECO:0007669"/>
    <property type="project" value="UniProtKB-KW"/>
</dbReference>
<dbReference type="AlphaFoldDB" id="A0A0F7W9T5"/>
<evidence type="ECO:0000313" key="9">
    <source>
        <dbReference type="Proteomes" id="UP000035016"/>
    </source>
</evidence>
<dbReference type="PANTHER" id="PTHR42711">
    <property type="entry name" value="ABC TRANSPORTER ATP-BINDING PROTEIN"/>
    <property type="match status" value="1"/>
</dbReference>
<dbReference type="InterPro" id="IPR017871">
    <property type="entry name" value="ABC_transporter-like_CS"/>
</dbReference>
<proteinExistence type="predicted"/>
<organism evidence="8 9">
    <name type="scientific">Streptomyces leeuwenhoekii</name>
    <dbReference type="NCBI Taxonomy" id="1437453"/>
    <lineage>
        <taxon>Bacteria</taxon>
        <taxon>Bacillati</taxon>
        <taxon>Actinomycetota</taxon>
        <taxon>Actinomycetes</taxon>
        <taxon>Kitasatosporales</taxon>
        <taxon>Streptomycetaceae</taxon>
        <taxon>Streptomyces</taxon>
    </lineage>
</organism>
<gene>
    <name evidence="8" type="primary">sle_66070</name>
</gene>
<dbReference type="Pfam" id="PF00005">
    <property type="entry name" value="ABC_tran"/>
    <property type="match status" value="1"/>
</dbReference>
<dbReference type="PANTHER" id="PTHR42711:SF17">
    <property type="entry name" value="ABC TRANSPORTER ATP-BINDING PROTEIN"/>
    <property type="match status" value="1"/>
</dbReference>
<evidence type="ECO:0000256" key="1">
    <source>
        <dbReference type="ARBA" id="ARBA00004202"/>
    </source>
</evidence>